<dbReference type="AlphaFoldDB" id="A0A226F4N8"/>
<feature type="domain" description="FERM" evidence="3">
    <location>
        <begin position="61"/>
        <end position="411"/>
    </location>
</feature>
<organism evidence="4 5">
    <name type="scientific">Folsomia candida</name>
    <name type="common">Springtail</name>
    <dbReference type="NCBI Taxonomy" id="158441"/>
    <lineage>
        <taxon>Eukaryota</taxon>
        <taxon>Metazoa</taxon>
        <taxon>Ecdysozoa</taxon>
        <taxon>Arthropoda</taxon>
        <taxon>Hexapoda</taxon>
        <taxon>Collembola</taxon>
        <taxon>Entomobryomorpha</taxon>
        <taxon>Isotomoidea</taxon>
        <taxon>Isotomidae</taxon>
        <taxon>Proisotominae</taxon>
        <taxon>Folsomia</taxon>
    </lineage>
</organism>
<dbReference type="CDD" id="cd14473">
    <property type="entry name" value="FERM_B-lobe"/>
    <property type="match status" value="1"/>
</dbReference>
<gene>
    <name evidence="4" type="ORF">Fcan01_02991</name>
</gene>
<evidence type="ECO:0000313" key="5">
    <source>
        <dbReference type="Proteomes" id="UP000198287"/>
    </source>
</evidence>
<dbReference type="Proteomes" id="UP000198287">
    <property type="component" value="Unassembled WGS sequence"/>
</dbReference>
<dbReference type="EMBL" id="LNIX01000001">
    <property type="protein sequence ID" value="OXA64749.1"/>
    <property type="molecule type" value="Genomic_DNA"/>
</dbReference>
<dbReference type="InterPro" id="IPR019748">
    <property type="entry name" value="FERM_central"/>
</dbReference>
<evidence type="ECO:0000259" key="3">
    <source>
        <dbReference type="PROSITE" id="PS50057"/>
    </source>
</evidence>
<dbReference type="Gene3D" id="1.20.80.10">
    <property type="match status" value="1"/>
</dbReference>
<dbReference type="OMA" id="GCAFFYG"/>
<dbReference type="InterPro" id="IPR035963">
    <property type="entry name" value="FERM_2"/>
</dbReference>
<dbReference type="InterPro" id="IPR051594">
    <property type="entry name" value="KRIT1/FRMD8"/>
</dbReference>
<feature type="region of interest" description="Disordered" evidence="2">
    <location>
        <begin position="1"/>
        <end position="26"/>
    </location>
</feature>
<dbReference type="InterPro" id="IPR019749">
    <property type="entry name" value="Band_41_domain"/>
</dbReference>
<keyword evidence="5" id="KW-1185">Reference proteome</keyword>
<dbReference type="SMART" id="SM00295">
    <property type="entry name" value="B41"/>
    <property type="match status" value="1"/>
</dbReference>
<evidence type="ECO:0000256" key="1">
    <source>
        <dbReference type="ARBA" id="ARBA00039547"/>
    </source>
</evidence>
<dbReference type="PROSITE" id="PS50057">
    <property type="entry name" value="FERM_3"/>
    <property type="match status" value="1"/>
</dbReference>
<evidence type="ECO:0000313" key="4">
    <source>
        <dbReference type="EMBL" id="OXA64749.1"/>
    </source>
</evidence>
<evidence type="ECO:0000256" key="2">
    <source>
        <dbReference type="SAM" id="MobiDB-lite"/>
    </source>
</evidence>
<dbReference type="InterPro" id="IPR000299">
    <property type="entry name" value="FERM_domain"/>
</dbReference>
<dbReference type="GO" id="GO:0090090">
    <property type="term" value="P:negative regulation of canonical Wnt signaling pathway"/>
    <property type="evidence" value="ECO:0007669"/>
    <property type="project" value="TreeGrafter"/>
</dbReference>
<dbReference type="PANTHER" id="PTHR13283">
    <property type="entry name" value="KREV INTERACTION TRAPPED 1-RELATED"/>
    <property type="match status" value="1"/>
</dbReference>
<name>A0A226F4N8_FOLCA</name>
<dbReference type="Gene3D" id="3.10.20.90">
    <property type="entry name" value="Phosphatidylinositol 3-kinase Catalytic Subunit, Chain A, domain 1"/>
    <property type="match status" value="1"/>
</dbReference>
<dbReference type="STRING" id="158441.A0A226F4N8"/>
<dbReference type="InterPro" id="IPR014352">
    <property type="entry name" value="FERM/acyl-CoA-bd_prot_sf"/>
</dbReference>
<dbReference type="InterPro" id="IPR057096">
    <property type="entry name" value="KRIT1_FRMD8_FERM_C"/>
</dbReference>
<sequence>MMPTSSPQRQLVSAEDPSPMEGDDHGGFHERLIIRKTSVETQTQDDSYYQRKITPRVPKRCKIAVYLATGTAVVMEPDKGSSVTAKDLLDALVESEELALSPYASNVFSIWMASSFLEVQLKPTQQPLGVRKNWKGLLHNYSTATHLEAESDDPRICLRRSAYLTKREEMRLKDSKILELLYAEARHNILSGRYPCESDDYASLGSLQAGIEMGSFNPEIHTVDFFRQNQRQFLPEHVCEPTWIPSFILGRKKTSPSVMLLENFRRIPPTTPSRKLVRKYLELCWALPYYGSAMFHGQVESPSKGLWSFLDSPDNFVLLAINNHSLHVIDYYRNRILVGARFENVRVELGWPSAGLPSHHESNPNCFPCLFIQFLQSDNNRQSKMLQIFSKQAPMMDSLITRFHRAKCREEEGSDDVDGVGNNDAASDIEGDFLTLKTVTECGLETSCLTNKLGELSLATFDENGVCVSQTGSWAFSQ</sequence>
<dbReference type="Pfam" id="PF00373">
    <property type="entry name" value="FERM_M"/>
    <property type="match status" value="1"/>
</dbReference>
<dbReference type="SUPFAM" id="SSF47031">
    <property type="entry name" value="Second domain of FERM"/>
    <property type="match status" value="1"/>
</dbReference>
<protein>
    <recommendedName>
        <fullName evidence="1">FERM domain-containing protein 8</fullName>
    </recommendedName>
</protein>
<dbReference type="InterPro" id="IPR011993">
    <property type="entry name" value="PH-like_dom_sf"/>
</dbReference>
<accession>A0A226F4N8</accession>
<feature type="compositionally biased region" description="Polar residues" evidence="2">
    <location>
        <begin position="1"/>
        <end position="11"/>
    </location>
</feature>
<dbReference type="GO" id="GO:0005886">
    <property type="term" value="C:plasma membrane"/>
    <property type="evidence" value="ECO:0007669"/>
    <property type="project" value="TreeGrafter"/>
</dbReference>
<dbReference type="Gene3D" id="2.30.29.30">
    <property type="entry name" value="Pleckstrin-homology domain (PH domain)/Phosphotyrosine-binding domain (PTB)"/>
    <property type="match status" value="1"/>
</dbReference>
<dbReference type="OrthoDB" id="2142533at2759"/>
<comment type="caution">
    <text evidence="4">The sequence shown here is derived from an EMBL/GenBank/DDBJ whole genome shotgun (WGS) entry which is preliminary data.</text>
</comment>
<dbReference type="GO" id="GO:0009887">
    <property type="term" value="P:animal organ morphogenesis"/>
    <property type="evidence" value="ECO:0007669"/>
    <property type="project" value="UniProtKB-ARBA"/>
</dbReference>
<dbReference type="GO" id="GO:0030182">
    <property type="term" value="P:neuron differentiation"/>
    <property type="evidence" value="ECO:0007669"/>
    <property type="project" value="UniProtKB-ARBA"/>
</dbReference>
<reference evidence="4 5" key="1">
    <citation type="submission" date="2015-12" db="EMBL/GenBank/DDBJ databases">
        <title>The genome of Folsomia candida.</title>
        <authorList>
            <person name="Faddeeva A."/>
            <person name="Derks M.F."/>
            <person name="Anvar Y."/>
            <person name="Smit S."/>
            <person name="Van Straalen N."/>
            <person name="Roelofs D."/>
        </authorList>
    </citation>
    <scope>NUCLEOTIDE SEQUENCE [LARGE SCALE GENOMIC DNA]</scope>
    <source>
        <strain evidence="4 5">VU population</strain>
        <tissue evidence="4">Whole body</tissue>
    </source>
</reference>
<dbReference type="Pfam" id="PF24522">
    <property type="entry name" value="KRIT1_FRMD8_FERM_C"/>
    <property type="match status" value="1"/>
</dbReference>
<dbReference type="PANTHER" id="PTHR13283:SF10">
    <property type="entry name" value="FERM DOMAIN-CONTAINING PROTEIN 8"/>
    <property type="match status" value="1"/>
</dbReference>
<proteinExistence type="predicted"/>